<proteinExistence type="predicted"/>
<reference evidence="1 2" key="1">
    <citation type="journal article" date="2015" name="Genome Announc.">
        <title>Complete Genome Sequence of Polypropylene Glycol- and Polyethylene Glycol-Degrading Sphingopyxis macrogoltabida Strain EY-1.</title>
        <authorList>
            <person name="Ohtsubo Y."/>
            <person name="Nagata Y."/>
            <person name="Numata M."/>
            <person name="Tsuchikane K."/>
            <person name="Hosoyama A."/>
            <person name="Yamazoe A."/>
            <person name="Tsuda M."/>
            <person name="Fujita N."/>
            <person name="Kawai F."/>
        </authorList>
    </citation>
    <scope>NUCLEOTIDE SEQUENCE [LARGE SCALE GENOMIC DNA]</scope>
    <source>
        <strain evidence="1 2">EY-1</strain>
    </source>
</reference>
<dbReference type="AlphaFoldDB" id="A0A0N9V288"/>
<evidence type="ECO:0000313" key="1">
    <source>
        <dbReference type="EMBL" id="ALH82877.1"/>
    </source>
</evidence>
<organism evidence="1 2">
    <name type="scientific">Sphingopyxis macrogoltabida</name>
    <name type="common">Sphingomonas macrogoltabidus</name>
    <dbReference type="NCBI Taxonomy" id="33050"/>
    <lineage>
        <taxon>Bacteria</taxon>
        <taxon>Pseudomonadati</taxon>
        <taxon>Pseudomonadota</taxon>
        <taxon>Alphaproteobacteria</taxon>
        <taxon>Sphingomonadales</taxon>
        <taxon>Sphingomonadaceae</taxon>
        <taxon>Sphingopyxis</taxon>
    </lineage>
</organism>
<dbReference type="OrthoDB" id="9815195at2"/>
<dbReference type="InterPro" id="IPR006311">
    <property type="entry name" value="TAT_signal"/>
</dbReference>
<sequence length="203" mass="22115">MTISRRHLLGVGGALALSIFGPNSSAIAALRAPRDDPDPRLVRLALRALEEHRGAISHRDVIGFVDFSRASHEPRFHILDLTTGRHQSHLVAHGRGSDPDHSGWVRRLSNTPGPAASSSGAYLVGEDDIGRHGRSRRLIGLDPENSNVEVRRIVIHAGRYVSPEIARRGKLGRSEGCFAVAQSDIKLLLERLGPGRMIYAAKI</sequence>
<protein>
    <recommendedName>
        <fullName evidence="3">Twin-arginine translocation pathway signal protein</fullName>
    </recommendedName>
</protein>
<dbReference type="PANTHER" id="PTHR38477">
    <property type="entry name" value="HYPOTHETICAL EXPORTED PROTEIN"/>
    <property type="match status" value="1"/>
</dbReference>
<dbReference type="EMBL" id="CP012700">
    <property type="protein sequence ID" value="ALH82877.1"/>
    <property type="molecule type" value="Genomic_DNA"/>
</dbReference>
<evidence type="ECO:0008006" key="3">
    <source>
        <dbReference type="Google" id="ProtNLM"/>
    </source>
</evidence>
<name>A0A0N9V288_SPHMC</name>
<dbReference type="KEGG" id="smag:AN936_21715"/>
<evidence type="ECO:0000313" key="2">
    <source>
        <dbReference type="Proteomes" id="UP000058074"/>
    </source>
</evidence>
<dbReference type="Proteomes" id="UP000058074">
    <property type="component" value="Chromosome"/>
</dbReference>
<dbReference type="PROSITE" id="PS51318">
    <property type="entry name" value="TAT"/>
    <property type="match status" value="1"/>
</dbReference>
<dbReference type="PANTHER" id="PTHR38477:SF1">
    <property type="entry name" value="MUREIN L,D-TRANSPEPTIDASE CATALYTIC DOMAIN FAMILY PROTEIN"/>
    <property type="match status" value="1"/>
</dbReference>
<gene>
    <name evidence="1" type="ORF">AN936_21715</name>
</gene>
<dbReference type="InterPro" id="IPR032676">
    <property type="entry name" value="YkuD_2"/>
</dbReference>
<dbReference type="PATRIC" id="fig|33050.5.peg.4498"/>
<accession>A0A0N9V288</accession>
<dbReference type="Pfam" id="PF13645">
    <property type="entry name" value="YkuD_2"/>
    <property type="match status" value="1"/>
</dbReference>